<evidence type="ECO:0000256" key="6">
    <source>
        <dbReference type="SAM" id="MobiDB-lite"/>
    </source>
</evidence>
<evidence type="ECO:0000256" key="1">
    <source>
        <dbReference type="ARBA" id="ARBA00022481"/>
    </source>
</evidence>
<evidence type="ECO:0000259" key="7">
    <source>
        <dbReference type="PROSITE" id="PS50846"/>
    </source>
</evidence>
<evidence type="ECO:0000313" key="9">
    <source>
        <dbReference type="RefSeq" id="XP_018829250.1"/>
    </source>
</evidence>
<dbReference type="InterPro" id="IPR006121">
    <property type="entry name" value="HMA_dom"/>
</dbReference>
<dbReference type="PROSITE" id="PS50846">
    <property type="entry name" value="HMA_2"/>
    <property type="match status" value="1"/>
</dbReference>
<organism evidence="8 9">
    <name type="scientific">Juglans regia</name>
    <name type="common">English walnut</name>
    <dbReference type="NCBI Taxonomy" id="51240"/>
    <lineage>
        <taxon>Eukaryota</taxon>
        <taxon>Viridiplantae</taxon>
        <taxon>Streptophyta</taxon>
        <taxon>Embryophyta</taxon>
        <taxon>Tracheophyta</taxon>
        <taxon>Spermatophyta</taxon>
        <taxon>Magnoliopsida</taxon>
        <taxon>eudicotyledons</taxon>
        <taxon>Gunneridae</taxon>
        <taxon>Pentapetalae</taxon>
        <taxon>rosids</taxon>
        <taxon>fabids</taxon>
        <taxon>Fagales</taxon>
        <taxon>Juglandaceae</taxon>
        <taxon>Juglans</taxon>
    </lineage>
</organism>
<dbReference type="Gene3D" id="3.30.70.100">
    <property type="match status" value="1"/>
</dbReference>
<dbReference type="KEGG" id="jre:108997429"/>
<sequence length="111" mass="12771">MKKVVLKLDLHDNREKQKALKAVSSLIGIDSIDMNMEEKKLTVIGMVDPVDVVRKVSKFWHTELLTVGPAKEEEKEEKKDDANTTQPPPVLTYYYYPPHHGEEYQNNCVIC</sequence>
<evidence type="ECO:0000313" key="8">
    <source>
        <dbReference type="Proteomes" id="UP000235220"/>
    </source>
</evidence>
<evidence type="ECO:0000256" key="4">
    <source>
        <dbReference type="ARBA" id="ARBA00023289"/>
    </source>
</evidence>
<dbReference type="InParanoid" id="A0A2I4FC70"/>
<keyword evidence="1" id="KW-0488">Methylation</keyword>
<dbReference type="GO" id="GO:0046872">
    <property type="term" value="F:metal ion binding"/>
    <property type="evidence" value="ECO:0007669"/>
    <property type="project" value="UniProtKB-KW"/>
</dbReference>
<keyword evidence="8" id="KW-1185">Reference proteome</keyword>
<name>A0A2I4FC70_JUGRE</name>
<dbReference type="AlphaFoldDB" id="A0A2I4FC70"/>
<feature type="region of interest" description="Disordered" evidence="6">
    <location>
        <begin position="69"/>
        <end position="89"/>
    </location>
</feature>
<keyword evidence="3" id="KW-0449">Lipoprotein</keyword>
<dbReference type="Proteomes" id="UP000235220">
    <property type="component" value="Chromosome 9"/>
</dbReference>
<feature type="domain" description="HMA" evidence="7">
    <location>
        <begin position="1"/>
        <end position="68"/>
    </location>
</feature>
<dbReference type="InterPro" id="IPR036163">
    <property type="entry name" value="HMA_dom_sf"/>
</dbReference>
<dbReference type="PANTHER" id="PTHR45811:SF50">
    <property type="entry name" value="HEAVY METAL-ASSOCIATED ISOPRENYLATED PLANT PROTEIN 12-RELATED"/>
    <property type="match status" value="1"/>
</dbReference>
<reference evidence="9" key="1">
    <citation type="submission" date="2025-08" db="UniProtKB">
        <authorList>
            <consortium name="RefSeq"/>
        </authorList>
    </citation>
    <scope>IDENTIFICATION</scope>
    <source>
        <tissue evidence="9">Leaves</tissue>
    </source>
</reference>
<keyword evidence="2" id="KW-0479">Metal-binding</keyword>
<dbReference type="Pfam" id="PF00403">
    <property type="entry name" value="HMA"/>
    <property type="match status" value="1"/>
</dbReference>
<dbReference type="RefSeq" id="XP_018829250.1">
    <property type="nucleotide sequence ID" value="XM_018973705.2"/>
</dbReference>
<proteinExistence type="inferred from homology"/>
<feature type="compositionally biased region" description="Basic and acidic residues" evidence="6">
    <location>
        <begin position="70"/>
        <end position="82"/>
    </location>
</feature>
<evidence type="ECO:0000256" key="5">
    <source>
        <dbReference type="ARBA" id="ARBA00024045"/>
    </source>
</evidence>
<dbReference type="STRING" id="51240.A0A2I4FC70"/>
<comment type="similarity">
    <text evidence="5">Belongs to the HIPP family.</text>
</comment>
<gene>
    <name evidence="9" type="primary">LOC108997429</name>
</gene>
<dbReference type="PANTHER" id="PTHR45811">
    <property type="entry name" value="COPPER TRANSPORT PROTEIN FAMILY-RELATED"/>
    <property type="match status" value="1"/>
</dbReference>
<dbReference type="InterPro" id="IPR051863">
    <property type="entry name" value="HIPP"/>
</dbReference>
<evidence type="ECO:0000256" key="3">
    <source>
        <dbReference type="ARBA" id="ARBA00023288"/>
    </source>
</evidence>
<protein>
    <submittedName>
        <fullName evidence="9">Heavy metal-associated isoprenylated plant protein 39-like</fullName>
    </submittedName>
</protein>
<evidence type="ECO:0000256" key="2">
    <source>
        <dbReference type="ARBA" id="ARBA00022723"/>
    </source>
</evidence>
<keyword evidence="4" id="KW-0636">Prenylation</keyword>
<dbReference type="GeneID" id="108997429"/>
<accession>A0A2I4FC70</accession>
<dbReference type="OrthoDB" id="1923658at2759"/>
<dbReference type="SUPFAM" id="SSF55008">
    <property type="entry name" value="HMA, heavy metal-associated domain"/>
    <property type="match status" value="1"/>
</dbReference>